<dbReference type="EMBL" id="AMGV01000018">
    <property type="protein sequence ID" value="KEF52423.1"/>
    <property type="molecule type" value="Genomic_DNA"/>
</dbReference>
<dbReference type="STRING" id="1182545.A0A072NZG5"/>
<name>A0A072NZG5_9EURO</name>
<dbReference type="GeneID" id="25286561"/>
<dbReference type="GO" id="GO:0005524">
    <property type="term" value="F:ATP binding"/>
    <property type="evidence" value="ECO:0007669"/>
    <property type="project" value="InterPro"/>
</dbReference>
<dbReference type="InterPro" id="IPR043129">
    <property type="entry name" value="ATPase_NBD"/>
</dbReference>
<keyword evidence="1" id="KW-0418">Kinase</keyword>
<dbReference type="PANTHER" id="PTHR30605:SF2">
    <property type="entry name" value="UPF0075 DOMAIN-CONTAINING PROTEIN"/>
    <property type="match status" value="1"/>
</dbReference>
<dbReference type="OrthoDB" id="5427593at2759"/>
<proteinExistence type="predicted"/>
<protein>
    <submittedName>
        <fullName evidence="1">Anhydro-N-acetylmuramic acid kinase</fullName>
    </submittedName>
</protein>
<dbReference type="RefSeq" id="XP_013255013.1">
    <property type="nucleotide sequence ID" value="XM_013399559.1"/>
</dbReference>
<dbReference type="GO" id="GO:0006040">
    <property type="term" value="P:amino sugar metabolic process"/>
    <property type="evidence" value="ECO:0007669"/>
    <property type="project" value="InterPro"/>
</dbReference>
<dbReference type="GO" id="GO:0009254">
    <property type="term" value="P:peptidoglycan turnover"/>
    <property type="evidence" value="ECO:0007669"/>
    <property type="project" value="InterPro"/>
</dbReference>
<dbReference type="SUPFAM" id="SSF53067">
    <property type="entry name" value="Actin-like ATPase domain"/>
    <property type="match status" value="1"/>
</dbReference>
<gene>
    <name evidence="1" type="ORF">A1O9_11664</name>
</gene>
<dbReference type="AlphaFoldDB" id="A0A072NZG5"/>
<dbReference type="VEuPathDB" id="FungiDB:A1O9_11664"/>
<dbReference type="HOGENOM" id="CLU_038782_1_0_1"/>
<organism evidence="1 2">
    <name type="scientific">Exophiala aquamarina CBS 119918</name>
    <dbReference type="NCBI Taxonomy" id="1182545"/>
    <lineage>
        <taxon>Eukaryota</taxon>
        <taxon>Fungi</taxon>
        <taxon>Dikarya</taxon>
        <taxon>Ascomycota</taxon>
        <taxon>Pezizomycotina</taxon>
        <taxon>Eurotiomycetes</taxon>
        <taxon>Chaetothyriomycetidae</taxon>
        <taxon>Chaetothyriales</taxon>
        <taxon>Herpotrichiellaceae</taxon>
        <taxon>Exophiala</taxon>
    </lineage>
</organism>
<keyword evidence="1" id="KW-0808">Transferase</keyword>
<dbReference type="Gene3D" id="3.30.420.40">
    <property type="match status" value="2"/>
</dbReference>
<accession>A0A072NZG5</accession>
<dbReference type="GO" id="GO:0016773">
    <property type="term" value="F:phosphotransferase activity, alcohol group as acceptor"/>
    <property type="evidence" value="ECO:0007669"/>
    <property type="project" value="InterPro"/>
</dbReference>
<evidence type="ECO:0000313" key="2">
    <source>
        <dbReference type="Proteomes" id="UP000027920"/>
    </source>
</evidence>
<keyword evidence="2" id="KW-1185">Reference proteome</keyword>
<dbReference type="Proteomes" id="UP000027920">
    <property type="component" value="Unassembled WGS sequence"/>
</dbReference>
<dbReference type="GO" id="GO:0016301">
    <property type="term" value="F:kinase activity"/>
    <property type="evidence" value="ECO:0007669"/>
    <property type="project" value="UniProtKB-KW"/>
</dbReference>
<reference evidence="1 2" key="1">
    <citation type="submission" date="2013-03" db="EMBL/GenBank/DDBJ databases">
        <title>The Genome Sequence of Exophiala aquamarina CBS 119918.</title>
        <authorList>
            <consortium name="The Broad Institute Genomics Platform"/>
            <person name="Cuomo C."/>
            <person name="de Hoog S."/>
            <person name="Gorbushina A."/>
            <person name="Walker B."/>
            <person name="Young S.K."/>
            <person name="Zeng Q."/>
            <person name="Gargeya S."/>
            <person name="Fitzgerald M."/>
            <person name="Haas B."/>
            <person name="Abouelleil A."/>
            <person name="Allen A.W."/>
            <person name="Alvarado L."/>
            <person name="Arachchi H.M."/>
            <person name="Berlin A.M."/>
            <person name="Chapman S.B."/>
            <person name="Gainer-Dewar J."/>
            <person name="Goldberg J."/>
            <person name="Griggs A."/>
            <person name="Gujja S."/>
            <person name="Hansen M."/>
            <person name="Howarth C."/>
            <person name="Imamovic A."/>
            <person name="Ireland A."/>
            <person name="Larimer J."/>
            <person name="McCowan C."/>
            <person name="Murphy C."/>
            <person name="Pearson M."/>
            <person name="Poon T.W."/>
            <person name="Priest M."/>
            <person name="Roberts A."/>
            <person name="Saif S."/>
            <person name="Shea T."/>
            <person name="Sisk P."/>
            <person name="Sykes S."/>
            <person name="Wortman J."/>
            <person name="Nusbaum C."/>
            <person name="Birren B."/>
        </authorList>
    </citation>
    <scope>NUCLEOTIDE SEQUENCE [LARGE SCALE GENOMIC DNA]</scope>
    <source>
        <strain evidence="1 2">CBS 119918</strain>
    </source>
</reference>
<dbReference type="Pfam" id="PF03702">
    <property type="entry name" value="AnmK"/>
    <property type="match status" value="1"/>
</dbReference>
<sequence length="440" mass="48175">MAITTWTGKPLSLKVIGTNAGTSMDGLDIAHMHFTQEAPDSPLKMQLLHAGEVQFDGDLKRRVMRMIKENKTSPEEISIVNIQLGNFAANAIEQFAKEQGFELLHDVDIIAGQGQTIWHLPLPEIFEGNQERAHLDMAEISIIAAKTGITSLSNFRVSDMALGRQGCPLFVAWDALSATHPTKNRAIQNIGGIANITILPKGDVQQGYDFDTGPGNVFIDAAVRYFTGGKQQYDKDGKMGALGKVDQSIVDEVLAGPYFIHDIPKTTGRESFGDAMGEDICAKMLAKGATPEDCIATITRITAQALADAYERWGPKGGLDEIYLGGGGSYNPNIIDYLKKRMPTTRIAFLDEIGIPTSSREAMDFGLKGLECIVGRSLIVPQCVESRRAGIIGHIQPGPGLQWHRVMKHVQDFWGNYPLEKRMDPVLKMEVVRPVTDGDK</sequence>
<dbReference type="InterPro" id="IPR005338">
    <property type="entry name" value="Anhydro_N_Ac-Mur_kinase"/>
</dbReference>
<comment type="caution">
    <text evidence="1">The sequence shown here is derived from an EMBL/GenBank/DDBJ whole genome shotgun (WGS) entry which is preliminary data.</text>
</comment>
<evidence type="ECO:0000313" key="1">
    <source>
        <dbReference type="EMBL" id="KEF52423.1"/>
    </source>
</evidence>
<dbReference type="PANTHER" id="PTHR30605">
    <property type="entry name" value="ANHYDRO-N-ACETYLMURAMIC ACID KINASE"/>
    <property type="match status" value="1"/>
</dbReference>